<name>A0A9D3UXR9_9ROSI</name>
<accession>A0A9D3UXR9</accession>
<gene>
    <name evidence="1" type="ORF">J1N35_029293</name>
</gene>
<organism evidence="1 2">
    <name type="scientific">Gossypium stocksii</name>
    <dbReference type="NCBI Taxonomy" id="47602"/>
    <lineage>
        <taxon>Eukaryota</taxon>
        <taxon>Viridiplantae</taxon>
        <taxon>Streptophyta</taxon>
        <taxon>Embryophyta</taxon>
        <taxon>Tracheophyta</taxon>
        <taxon>Spermatophyta</taxon>
        <taxon>Magnoliopsida</taxon>
        <taxon>eudicotyledons</taxon>
        <taxon>Gunneridae</taxon>
        <taxon>Pentapetalae</taxon>
        <taxon>rosids</taxon>
        <taxon>malvids</taxon>
        <taxon>Malvales</taxon>
        <taxon>Malvaceae</taxon>
        <taxon>Malvoideae</taxon>
        <taxon>Gossypium</taxon>
    </lineage>
</organism>
<protein>
    <submittedName>
        <fullName evidence="1">Uncharacterized protein</fullName>
    </submittedName>
</protein>
<dbReference type="EMBL" id="JAIQCV010000009">
    <property type="protein sequence ID" value="KAH1064306.1"/>
    <property type="molecule type" value="Genomic_DNA"/>
</dbReference>
<sequence>MFGAYRRKSPNISKFYKSKDEDKIITETRIRRLFEDRLTPRLLFIKEVESRSPNEEVNMVRMHPSLRSWKAIPEEIHIMIPIQQGIRDEAKETLILNPITMTNEKV</sequence>
<reference evidence="1 2" key="1">
    <citation type="journal article" date="2021" name="Plant Biotechnol. J.">
        <title>Multi-omics assisted identification of the key and species-specific regulatory components of drought-tolerant mechanisms in Gossypium stocksii.</title>
        <authorList>
            <person name="Yu D."/>
            <person name="Ke L."/>
            <person name="Zhang D."/>
            <person name="Wu Y."/>
            <person name="Sun Y."/>
            <person name="Mei J."/>
            <person name="Sun J."/>
            <person name="Sun Y."/>
        </authorList>
    </citation>
    <scope>NUCLEOTIDE SEQUENCE [LARGE SCALE GENOMIC DNA]</scope>
    <source>
        <strain evidence="2">cv. E1</strain>
        <tissue evidence="1">Leaf</tissue>
    </source>
</reference>
<dbReference type="AlphaFoldDB" id="A0A9D3UXR9"/>
<proteinExistence type="predicted"/>
<evidence type="ECO:0000313" key="2">
    <source>
        <dbReference type="Proteomes" id="UP000828251"/>
    </source>
</evidence>
<evidence type="ECO:0000313" key="1">
    <source>
        <dbReference type="EMBL" id="KAH1064306.1"/>
    </source>
</evidence>
<keyword evidence="2" id="KW-1185">Reference proteome</keyword>
<comment type="caution">
    <text evidence="1">The sequence shown here is derived from an EMBL/GenBank/DDBJ whole genome shotgun (WGS) entry which is preliminary data.</text>
</comment>
<dbReference type="Proteomes" id="UP000828251">
    <property type="component" value="Unassembled WGS sequence"/>
</dbReference>